<keyword evidence="7 10" id="KW-0418">Kinase</keyword>
<dbReference type="EC" id="2.7.4.9" evidence="2 10"/>
<dbReference type="Proteomes" id="UP000651482">
    <property type="component" value="Unassembled WGS sequence"/>
</dbReference>
<dbReference type="InterPro" id="IPR027417">
    <property type="entry name" value="P-loop_NTPase"/>
</dbReference>
<dbReference type="RefSeq" id="WP_249320008.1">
    <property type="nucleotide sequence ID" value="NZ_JACRSN010000017.1"/>
</dbReference>
<evidence type="ECO:0000256" key="10">
    <source>
        <dbReference type="HAMAP-Rule" id="MF_00165"/>
    </source>
</evidence>
<evidence type="ECO:0000313" key="13">
    <source>
        <dbReference type="Proteomes" id="UP000651482"/>
    </source>
</evidence>
<comment type="similarity">
    <text evidence="1 10">Belongs to the thymidylate kinase family.</text>
</comment>
<dbReference type="PANTHER" id="PTHR10344">
    <property type="entry name" value="THYMIDYLATE KINASE"/>
    <property type="match status" value="1"/>
</dbReference>
<evidence type="ECO:0000256" key="1">
    <source>
        <dbReference type="ARBA" id="ARBA00009776"/>
    </source>
</evidence>
<keyword evidence="5 10" id="KW-0545">Nucleotide biosynthesis</keyword>
<dbReference type="PANTHER" id="PTHR10344:SF4">
    <property type="entry name" value="UMP-CMP KINASE 2, MITOCHONDRIAL"/>
    <property type="match status" value="1"/>
</dbReference>
<dbReference type="GO" id="GO:0005829">
    <property type="term" value="C:cytosol"/>
    <property type="evidence" value="ECO:0007669"/>
    <property type="project" value="TreeGrafter"/>
</dbReference>
<dbReference type="AlphaFoldDB" id="A0A926HS40"/>
<keyword evidence="4 10" id="KW-0808">Transferase</keyword>
<sequence>MSLIVLEGLDGSGKGTQTALLFEALIKQGYSVRKISFPDYREPSSALVRMYLDGAFGEDPAQVSPYAASAFYAVDRFASYQRFWKDAYQAGEVILADRYTTSNMIYQAEKLPEESRNAFYRWLSDLEFDKFQLPKPDAVFYLDMLPEISQQLLLKRYGGDSQKKDIHEKDSQYLAACRMCAAGAAKACGWTLIPCFDGDAPLPIEEVHQMILKKTQEVLNPIC</sequence>
<dbReference type="InterPro" id="IPR039430">
    <property type="entry name" value="Thymidylate_kin-like_dom"/>
</dbReference>
<evidence type="ECO:0000313" key="12">
    <source>
        <dbReference type="EMBL" id="MBC8534424.1"/>
    </source>
</evidence>
<dbReference type="Pfam" id="PF02223">
    <property type="entry name" value="Thymidylate_kin"/>
    <property type="match status" value="1"/>
</dbReference>
<evidence type="ECO:0000256" key="4">
    <source>
        <dbReference type="ARBA" id="ARBA00022679"/>
    </source>
</evidence>
<name>A0A926HS40_9FIRM</name>
<keyword evidence="13" id="KW-1185">Reference proteome</keyword>
<dbReference type="InterPro" id="IPR018094">
    <property type="entry name" value="Thymidylate_kinase"/>
</dbReference>
<dbReference type="HAMAP" id="MF_00165">
    <property type="entry name" value="Thymidylate_kinase"/>
    <property type="match status" value="1"/>
</dbReference>
<reference evidence="12" key="1">
    <citation type="submission" date="2020-08" db="EMBL/GenBank/DDBJ databases">
        <title>Genome public.</title>
        <authorList>
            <person name="Liu C."/>
            <person name="Sun Q."/>
        </authorList>
    </citation>
    <scope>NUCLEOTIDE SEQUENCE</scope>
    <source>
        <strain evidence="12">NSJ-40</strain>
    </source>
</reference>
<dbReference type="GO" id="GO:0004798">
    <property type="term" value="F:dTMP kinase activity"/>
    <property type="evidence" value="ECO:0007669"/>
    <property type="project" value="UniProtKB-UniRule"/>
</dbReference>
<proteinExistence type="inferred from homology"/>
<evidence type="ECO:0000259" key="11">
    <source>
        <dbReference type="Pfam" id="PF02223"/>
    </source>
</evidence>
<feature type="domain" description="Thymidylate kinase-like" evidence="11">
    <location>
        <begin position="6"/>
        <end position="211"/>
    </location>
</feature>
<keyword evidence="6 10" id="KW-0547">Nucleotide-binding</keyword>
<comment type="catalytic activity">
    <reaction evidence="9 10">
        <text>dTMP + ATP = dTDP + ADP</text>
        <dbReference type="Rhea" id="RHEA:13517"/>
        <dbReference type="ChEBI" id="CHEBI:30616"/>
        <dbReference type="ChEBI" id="CHEBI:58369"/>
        <dbReference type="ChEBI" id="CHEBI:63528"/>
        <dbReference type="ChEBI" id="CHEBI:456216"/>
        <dbReference type="EC" id="2.7.4.9"/>
    </reaction>
</comment>
<dbReference type="GO" id="GO:0005524">
    <property type="term" value="F:ATP binding"/>
    <property type="evidence" value="ECO:0007669"/>
    <property type="project" value="UniProtKB-UniRule"/>
</dbReference>
<dbReference type="CDD" id="cd01672">
    <property type="entry name" value="TMPK"/>
    <property type="match status" value="1"/>
</dbReference>
<organism evidence="12 13">
    <name type="scientific">Yeguia hominis</name>
    <dbReference type="NCBI Taxonomy" id="2763662"/>
    <lineage>
        <taxon>Bacteria</taxon>
        <taxon>Bacillati</taxon>
        <taxon>Bacillota</taxon>
        <taxon>Clostridia</taxon>
        <taxon>Eubacteriales</taxon>
        <taxon>Yeguiaceae</taxon>
        <taxon>Yeguia</taxon>
    </lineage>
</organism>
<keyword evidence="8 10" id="KW-0067">ATP-binding</keyword>
<accession>A0A926HS40</accession>
<dbReference type="EMBL" id="JACRSN010000017">
    <property type="protein sequence ID" value="MBC8534424.1"/>
    <property type="molecule type" value="Genomic_DNA"/>
</dbReference>
<comment type="caution">
    <text evidence="10">Lacks conserved residue(s) required for the propagation of feature annotation.</text>
</comment>
<comment type="caution">
    <text evidence="12">The sequence shown here is derived from an EMBL/GenBank/DDBJ whole genome shotgun (WGS) entry which is preliminary data.</text>
</comment>
<dbReference type="GO" id="GO:0006233">
    <property type="term" value="P:dTDP biosynthetic process"/>
    <property type="evidence" value="ECO:0007669"/>
    <property type="project" value="InterPro"/>
</dbReference>
<evidence type="ECO:0000256" key="7">
    <source>
        <dbReference type="ARBA" id="ARBA00022777"/>
    </source>
</evidence>
<dbReference type="Gene3D" id="3.40.50.300">
    <property type="entry name" value="P-loop containing nucleotide triphosphate hydrolases"/>
    <property type="match status" value="1"/>
</dbReference>
<comment type="function">
    <text evidence="10">Phosphorylation of dTMP to form dTDP in both de novo and salvage pathways of dTTP synthesis.</text>
</comment>
<gene>
    <name evidence="10" type="primary">tmk</name>
    <name evidence="12" type="ORF">IAG03_10595</name>
</gene>
<dbReference type="GO" id="GO:0006235">
    <property type="term" value="P:dTTP biosynthetic process"/>
    <property type="evidence" value="ECO:0007669"/>
    <property type="project" value="UniProtKB-UniRule"/>
</dbReference>
<evidence type="ECO:0000256" key="9">
    <source>
        <dbReference type="ARBA" id="ARBA00048743"/>
    </source>
</evidence>
<dbReference type="SUPFAM" id="SSF52540">
    <property type="entry name" value="P-loop containing nucleoside triphosphate hydrolases"/>
    <property type="match status" value="1"/>
</dbReference>
<evidence type="ECO:0000256" key="6">
    <source>
        <dbReference type="ARBA" id="ARBA00022741"/>
    </source>
</evidence>
<dbReference type="GO" id="GO:0006227">
    <property type="term" value="P:dUDP biosynthetic process"/>
    <property type="evidence" value="ECO:0007669"/>
    <property type="project" value="TreeGrafter"/>
</dbReference>
<dbReference type="FunFam" id="3.40.50.300:FF:002288">
    <property type="entry name" value="Probable thymidylate kinase"/>
    <property type="match status" value="1"/>
</dbReference>
<evidence type="ECO:0000256" key="2">
    <source>
        <dbReference type="ARBA" id="ARBA00012980"/>
    </source>
</evidence>
<evidence type="ECO:0000256" key="5">
    <source>
        <dbReference type="ARBA" id="ARBA00022727"/>
    </source>
</evidence>
<evidence type="ECO:0000256" key="8">
    <source>
        <dbReference type="ARBA" id="ARBA00022840"/>
    </source>
</evidence>
<protein>
    <recommendedName>
        <fullName evidence="3 10">Thymidylate kinase</fullName>
        <ecNumber evidence="2 10">2.7.4.9</ecNumber>
    </recommendedName>
    <alternativeName>
        <fullName evidence="10">dTMP kinase</fullName>
    </alternativeName>
</protein>
<evidence type="ECO:0000256" key="3">
    <source>
        <dbReference type="ARBA" id="ARBA00017144"/>
    </source>
</evidence>